<dbReference type="Proteomes" id="UP000198668">
    <property type="component" value="Unassembled WGS sequence"/>
</dbReference>
<feature type="domain" description="YvlB/LiaX N-terminal" evidence="3">
    <location>
        <begin position="3"/>
        <end position="32"/>
    </location>
</feature>
<keyword evidence="5" id="KW-1185">Reference proteome</keyword>
<evidence type="ECO:0000256" key="1">
    <source>
        <dbReference type="SAM" id="MobiDB-lite"/>
    </source>
</evidence>
<dbReference type="AlphaFoldDB" id="A0A1I3BKS6"/>
<feature type="compositionally biased region" description="Basic and acidic residues" evidence="1">
    <location>
        <begin position="32"/>
        <end position="44"/>
    </location>
</feature>
<dbReference type="InterPro" id="IPR025164">
    <property type="entry name" value="Toastrack_DUF4097"/>
</dbReference>
<feature type="domain" description="DUF4097" evidence="2">
    <location>
        <begin position="272"/>
        <end position="508"/>
    </location>
</feature>
<feature type="compositionally biased region" description="Basic and acidic residues" evidence="1">
    <location>
        <begin position="73"/>
        <end position="89"/>
    </location>
</feature>
<feature type="region of interest" description="Disordered" evidence="1">
    <location>
        <begin position="32"/>
        <end position="89"/>
    </location>
</feature>
<dbReference type="NCBIfam" id="NF038025">
    <property type="entry name" value="dapto_LiaX"/>
    <property type="match status" value="1"/>
</dbReference>
<evidence type="ECO:0000259" key="2">
    <source>
        <dbReference type="Pfam" id="PF13349"/>
    </source>
</evidence>
<name>A0A1I3BKS6_9LACT</name>
<dbReference type="Pfam" id="PF13349">
    <property type="entry name" value="DUF4097"/>
    <property type="match status" value="1"/>
</dbReference>
<dbReference type="Pfam" id="PF22746">
    <property type="entry name" value="SHOCT-like_DUF2089-C"/>
    <property type="match status" value="1"/>
</dbReference>
<evidence type="ECO:0000313" key="5">
    <source>
        <dbReference type="Proteomes" id="UP000198668"/>
    </source>
</evidence>
<dbReference type="EMBL" id="FOQE01000007">
    <property type="protein sequence ID" value="SFH62529.1"/>
    <property type="molecule type" value="Genomic_DNA"/>
</dbReference>
<accession>A0A1I3BKS6</accession>
<gene>
    <name evidence="4" type="ORF">SAMN04489868_10735</name>
</gene>
<reference evidence="4 5" key="1">
    <citation type="submission" date="2016-10" db="EMBL/GenBank/DDBJ databases">
        <authorList>
            <person name="de Groot N.N."/>
        </authorList>
    </citation>
    <scope>NUCLEOTIDE SEQUENCE [LARGE SCALE GENOMIC DNA]</scope>
    <source>
        <strain evidence="4 5">DSM 27630</strain>
    </source>
</reference>
<protein>
    <submittedName>
        <fullName evidence="4">Putative adhesin</fullName>
    </submittedName>
</protein>
<evidence type="ECO:0000259" key="3">
    <source>
        <dbReference type="Pfam" id="PF22746"/>
    </source>
</evidence>
<dbReference type="InterPro" id="IPR058219">
    <property type="entry name" value="LiaX"/>
</dbReference>
<sequence length="526" mass="59915">MKERERILELVKKGIISTEEALLLLENLAEKEGQDTVKKERASVEDMSSQEPEVSADKEPEKVDVESIDEEESYRKAEDKLREEQERDRQQLEAILEELANQASAYSVQLDTLNEKIDEVEEQKDTLDEKLLVFQTMEDLDELEPGKEEEMKQLQHQIDQLEDQLIDLNEERDELEDQMRSVKKKQWKKQKQQVKEKFEIPDEWKETAHKTLDEVNEKVSDAGSQLGKFLKDSFSSIVDSMEWKDVNVRVPGLVSTKFSHTFTYPETSASILNIKLANGNVIFKKNDSEEIKVVADIKLYGKLEENEEPIDAFNKRSKIELNEDSFTFHVPNKSVRADLVIYLPDRSYDHTQVKLLNGNVKFESFEGNDIYVKSTNGSLYFENFKATMLEAEGVNGSVNVAHSHIRDLMANSVNGSLTIRGNVKSSNLSTVNGAVRLTLTGEDIVRAEASSVNGAVKVSVPRESSLELEAKTNLGSIQNRLEETEVVKEKKERTNHLLVLRRGTTEKPIYLKLKTTTGTVMLKDGE</sequence>
<organism evidence="4 5">
    <name type="scientific">Pisciglobus halotolerans</name>
    <dbReference type="NCBI Taxonomy" id="745365"/>
    <lineage>
        <taxon>Bacteria</taxon>
        <taxon>Bacillati</taxon>
        <taxon>Bacillota</taxon>
        <taxon>Bacilli</taxon>
        <taxon>Lactobacillales</taxon>
        <taxon>Carnobacteriaceae</taxon>
    </lineage>
</organism>
<evidence type="ECO:0000313" key="4">
    <source>
        <dbReference type="EMBL" id="SFH62529.1"/>
    </source>
</evidence>
<dbReference type="OrthoDB" id="2240743at2"/>
<proteinExistence type="predicted"/>
<feature type="compositionally biased region" description="Basic and acidic residues" evidence="1">
    <location>
        <begin position="55"/>
        <end position="65"/>
    </location>
</feature>
<dbReference type="RefSeq" id="WP_092091599.1">
    <property type="nucleotide sequence ID" value="NZ_FOQE01000007.1"/>
</dbReference>
<dbReference type="InterPro" id="IPR053959">
    <property type="entry name" value="YvlB/LiaX_N"/>
</dbReference>
<dbReference type="Gene3D" id="1.10.287.1490">
    <property type="match status" value="1"/>
</dbReference>